<comment type="caution">
    <text evidence="1">The sequence shown here is derived from an EMBL/GenBank/DDBJ whole genome shotgun (WGS) entry which is preliminary data.</text>
</comment>
<dbReference type="EMBL" id="JBAWTH010000030">
    <property type="protein sequence ID" value="KAL2285526.1"/>
    <property type="molecule type" value="Genomic_DNA"/>
</dbReference>
<dbReference type="Proteomes" id="UP001600888">
    <property type="component" value="Unassembled WGS sequence"/>
</dbReference>
<accession>A0ABR4ESV9</accession>
<reference evidence="1 2" key="1">
    <citation type="submission" date="2024-03" db="EMBL/GenBank/DDBJ databases">
        <title>A high-quality draft genome sequence of Diaporthe vaccinii, a causative agent of upright dieback and viscid rot disease in cranberry plants.</title>
        <authorList>
            <person name="Sarrasin M."/>
            <person name="Lang B.F."/>
            <person name="Burger G."/>
        </authorList>
    </citation>
    <scope>NUCLEOTIDE SEQUENCE [LARGE SCALE GENOMIC DNA]</scope>
    <source>
        <strain evidence="1 2">IS7</strain>
    </source>
</reference>
<proteinExistence type="predicted"/>
<evidence type="ECO:0000313" key="1">
    <source>
        <dbReference type="EMBL" id="KAL2285526.1"/>
    </source>
</evidence>
<organism evidence="1 2">
    <name type="scientific">Diaporthe vaccinii</name>
    <dbReference type="NCBI Taxonomy" id="105482"/>
    <lineage>
        <taxon>Eukaryota</taxon>
        <taxon>Fungi</taxon>
        <taxon>Dikarya</taxon>
        <taxon>Ascomycota</taxon>
        <taxon>Pezizomycotina</taxon>
        <taxon>Sordariomycetes</taxon>
        <taxon>Sordariomycetidae</taxon>
        <taxon>Diaporthales</taxon>
        <taxon>Diaporthaceae</taxon>
        <taxon>Diaporthe</taxon>
        <taxon>Diaporthe eres species complex</taxon>
    </lineage>
</organism>
<sequence length="126" mass="14900">MKGRDRLKIYDDQTERIVDGLQGEGESSSEYKTFKAYQETPDSAINGKYGWKLKDPKLRAKLRKQAEEEISQLNRKLSTGEWVKDVREGKRFNIMESYMRMDELRDSIRQMDRMSQYDTLPPQKPS</sequence>
<keyword evidence="2" id="KW-1185">Reference proteome</keyword>
<protein>
    <submittedName>
        <fullName evidence="1">Uncharacterized protein</fullName>
    </submittedName>
</protein>
<gene>
    <name evidence="1" type="ORF">FJTKL_08176</name>
</gene>
<evidence type="ECO:0000313" key="2">
    <source>
        <dbReference type="Proteomes" id="UP001600888"/>
    </source>
</evidence>
<name>A0ABR4ESV9_9PEZI</name>